<protein>
    <submittedName>
        <fullName evidence="1">Class I SAM-dependent methyltransferase</fullName>
    </submittedName>
</protein>
<accession>A0ABY5ARM9</accession>
<keyword evidence="1" id="KW-0808">Transferase</keyword>
<gene>
    <name evidence="1" type="ORF">NEA10_01990</name>
</gene>
<keyword evidence="1" id="KW-0489">Methyltransferase</keyword>
<organism evidence="1 2">
    <name type="scientific">Phormidium yuhuli AB48</name>
    <dbReference type="NCBI Taxonomy" id="2940671"/>
    <lineage>
        <taxon>Bacteria</taxon>
        <taxon>Bacillati</taxon>
        <taxon>Cyanobacteriota</taxon>
        <taxon>Cyanophyceae</taxon>
        <taxon>Oscillatoriophycideae</taxon>
        <taxon>Oscillatoriales</taxon>
        <taxon>Oscillatoriaceae</taxon>
        <taxon>Phormidium</taxon>
        <taxon>Phormidium yuhuli</taxon>
    </lineage>
</organism>
<dbReference type="CDD" id="cd02440">
    <property type="entry name" value="AdoMet_MTases"/>
    <property type="match status" value="1"/>
</dbReference>
<name>A0ABY5ARM9_9CYAN</name>
<dbReference type="GO" id="GO:0032259">
    <property type="term" value="P:methylation"/>
    <property type="evidence" value="ECO:0007669"/>
    <property type="project" value="UniProtKB-KW"/>
</dbReference>
<keyword evidence="2" id="KW-1185">Reference proteome</keyword>
<evidence type="ECO:0000313" key="1">
    <source>
        <dbReference type="EMBL" id="USR91523.1"/>
    </source>
</evidence>
<dbReference type="RefSeq" id="WP_252663538.1">
    <property type="nucleotide sequence ID" value="NZ_CP098611.1"/>
</dbReference>
<dbReference type="Gene3D" id="3.40.50.150">
    <property type="entry name" value="Vaccinia Virus protein VP39"/>
    <property type="match status" value="1"/>
</dbReference>
<dbReference type="Proteomes" id="UP001056708">
    <property type="component" value="Chromosome"/>
</dbReference>
<dbReference type="GO" id="GO:0008168">
    <property type="term" value="F:methyltransferase activity"/>
    <property type="evidence" value="ECO:0007669"/>
    <property type="project" value="UniProtKB-KW"/>
</dbReference>
<dbReference type="SUPFAM" id="SSF53335">
    <property type="entry name" value="S-adenosyl-L-methionine-dependent methyltransferases"/>
    <property type="match status" value="1"/>
</dbReference>
<evidence type="ECO:0000313" key="2">
    <source>
        <dbReference type="Proteomes" id="UP001056708"/>
    </source>
</evidence>
<dbReference type="EMBL" id="CP098611">
    <property type="protein sequence ID" value="USR91523.1"/>
    <property type="molecule type" value="Genomic_DNA"/>
</dbReference>
<reference evidence="1" key="1">
    <citation type="submission" date="2022-06" db="EMBL/GenBank/DDBJ databases">
        <title>Genome sequence of Phormidium yuhuli AB48 isolated from an industrial photobioreactor environment.</title>
        <authorList>
            <person name="Qiu Y."/>
            <person name="Noonan A.J.C."/>
            <person name="Dofher K."/>
            <person name="Koch M."/>
            <person name="Kieft B."/>
            <person name="Lin X."/>
            <person name="Ziels R.M."/>
            <person name="Hallam S.J."/>
        </authorList>
    </citation>
    <scope>NUCLEOTIDE SEQUENCE</scope>
    <source>
        <strain evidence="1">AB48</strain>
    </source>
</reference>
<sequence length="317" mass="35023">MVSLGLGSHPLHRPHLSGCWETCEIEASGLLRLVGWTREELVVPELVVNGARIPLLNQYRTYRPDVARQTQVPFSGITFEYQLPYGVTLTEISLSLGGDRLWQAQGSLTLTAPAYEGLLSCETVLGRQQIYGEGLPSPVVSEVVMALVAPLPGPILDFGCGMGALLGALRGGDRAAYGIEIDRPAIREQLRPDVAEYVTLYDGSFPLPYDDGQFASVVSIEVIEHIPNYRQVLEELARVSREQAVFTVPNIDAIPLCFPQQVVPWHLLEATHVNFFNPSSFQKLLLEYFCEVELLQIHPVSVNGTRFHTSVAAICRK</sequence>
<dbReference type="InterPro" id="IPR029063">
    <property type="entry name" value="SAM-dependent_MTases_sf"/>
</dbReference>
<dbReference type="Pfam" id="PF13489">
    <property type="entry name" value="Methyltransf_23"/>
    <property type="match status" value="1"/>
</dbReference>
<proteinExistence type="predicted"/>